<dbReference type="PANTHER" id="PTHR43861">
    <property type="entry name" value="TRANS-ACONITATE 2-METHYLTRANSFERASE-RELATED"/>
    <property type="match status" value="1"/>
</dbReference>
<protein>
    <recommendedName>
        <fullName evidence="3">Methyltransferase type 11 domain-containing protein</fullName>
    </recommendedName>
</protein>
<dbReference type="Gene3D" id="3.40.50.150">
    <property type="entry name" value="Vaccinia Virus protein VP39"/>
    <property type="match status" value="1"/>
</dbReference>
<dbReference type="InterPro" id="IPR029063">
    <property type="entry name" value="SAM-dependent_MTases_sf"/>
</dbReference>
<dbReference type="SUPFAM" id="SSF53335">
    <property type="entry name" value="S-adenosyl-L-methionine-dependent methyltransferases"/>
    <property type="match status" value="1"/>
</dbReference>
<sequence length="218" mass="24898">MDPIIERRFENTARSKTFQNIVTIFDLDKKRVLDIGCSFGEFVARFGKGSTGITISEDEAAYGKEKGLDIRYGNIEAADFTLNEKYDAIFANNLFEHLYSPHNFLCRIKQYLKPNGILILGVPCLPKIVSLLRLNKFRGSLAVAHINFFTRDTLIKTVERAGWKPLTTRGFHFVSKFVDHLLDPIYPNFYVVATPDPDFKYAEKRMKELAGYGDVSKL</sequence>
<dbReference type="EMBL" id="MFEN01000032">
    <property type="protein sequence ID" value="OGE83959.1"/>
    <property type="molecule type" value="Genomic_DNA"/>
</dbReference>
<evidence type="ECO:0000313" key="1">
    <source>
        <dbReference type="EMBL" id="OGE83959.1"/>
    </source>
</evidence>
<name>A0A1F5P224_9BACT</name>
<dbReference type="PANTHER" id="PTHR43861:SF6">
    <property type="entry name" value="METHYLTRANSFERASE TYPE 11"/>
    <property type="match status" value="1"/>
</dbReference>
<dbReference type="AlphaFoldDB" id="A0A1F5P224"/>
<reference evidence="1 2" key="1">
    <citation type="journal article" date="2016" name="Nat. Commun.">
        <title>Thousands of microbial genomes shed light on interconnected biogeochemical processes in an aquifer system.</title>
        <authorList>
            <person name="Anantharaman K."/>
            <person name="Brown C.T."/>
            <person name="Hug L.A."/>
            <person name="Sharon I."/>
            <person name="Castelle C.J."/>
            <person name="Probst A.J."/>
            <person name="Thomas B.C."/>
            <person name="Singh A."/>
            <person name="Wilkins M.J."/>
            <person name="Karaoz U."/>
            <person name="Brodie E.L."/>
            <person name="Williams K.H."/>
            <person name="Hubbard S.S."/>
            <person name="Banfield J.F."/>
        </authorList>
    </citation>
    <scope>NUCLEOTIDE SEQUENCE [LARGE SCALE GENOMIC DNA]</scope>
</reference>
<dbReference type="Pfam" id="PF13489">
    <property type="entry name" value="Methyltransf_23"/>
    <property type="match status" value="1"/>
</dbReference>
<gene>
    <name evidence="1" type="ORF">A2846_00200</name>
</gene>
<evidence type="ECO:0000313" key="2">
    <source>
        <dbReference type="Proteomes" id="UP000176339"/>
    </source>
</evidence>
<dbReference type="Proteomes" id="UP000176339">
    <property type="component" value="Unassembled WGS sequence"/>
</dbReference>
<proteinExistence type="predicted"/>
<comment type="caution">
    <text evidence="1">The sequence shown here is derived from an EMBL/GenBank/DDBJ whole genome shotgun (WGS) entry which is preliminary data.</text>
</comment>
<organism evidence="1 2">
    <name type="scientific">Candidatus Doudnabacteria bacterium RIFCSPHIGHO2_01_FULL_49_9</name>
    <dbReference type="NCBI Taxonomy" id="1817827"/>
    <lineage>
        <taxon>Bacteria</taxon>
        <taxon>Candidatus Doudnaibacteriota</taxon>
    </lineage>
</organism>
<accession>A0A1F5P224</accession>
<dbReference type="CDD" id="cd02440">
    <property type="entry name" value="AdoMet_MTases"/>
    <property type="match status" value="1"/>
</dbReference>
<evidence type="ECO:0008006" key="3">
    <source>
        <dbReference type="Google" id="ProtNLM"/>
    </source>
</evidence>